<dbReference type="PANTHER" id="PTHR33357">
    <property type="entry name" value="METALLOTHIONEIN-LIKE PROTEIN 3"/>
    <property type="match status" value="1"/>
</dbReference>
<sequence>MAPHQAISAHCPSSTSNMSDKCGNCDCADRSQCTKGNNSYGVVIADTESRFERREEEVVADAGEHDGCKCGANCACGSNCSCGK</sequence>
<evidence type="ECO:0000313" key="7">
    <source>
        <dbReference type="Proteomes" id="UP000298652"/>
    </source>
</evidence>
<evidence type="ECO:0000256" key="3">
    <source>
        <dbReference type="ARBA" id="ARBA00022723"/>
    </source>
</evidence>
<keyword evidence="3" id="KW-0479">Metal-binding</keyword>
<dbReference type="Gramene" id="TKW14024">
    <property type="protein sequence ID" value="TKW14024"/>
    <property type="gene ID" value="SEVIR_5G140200v2"/>
</dbReference>
<comment type="similarity">
    <text evidence="2">Belongs to the metallothionein superfamily. Type 15 family.</text>
</comment>
<dbReference type="InterPro" id="IPR044671">
    <property type="entry name" value="MT3"/>
</dbReference>
<dbReference type="OMA" id="ASCTCVN"/>
<dbReference type="GO" id="GO:0006878">
    <property type="term" value="P:intracellular copper ion homeostasis"/>
    <property type="evidence" value="ECO:0007669"/>
    <property type="project" value="InterPro"/>
</dbReference>
<dbReference type="AlphaFoldDB" id="A0A4U6UH55"/>
<protein>
    <recommendedName>
        <fullName evidence="8">Metallothionein-like protein</fullName>
    </recommendedName>
</protein>
<dbReference type="GO" id="GO:0008270">
    <property type="term" value="F:zinc ion binding"/>
    <property type="evidence" value="ECO:0007669"/>
    <property type="project" value="InterPro"/>
</dbReference>
<gene>
    <name evidence="6" type="ORF">SEVIR_5G140200v2</name>
</gene>
<reference evidence="6" key="1">
    <citation type="submission" date="2019-03" db="EMBL/GenBank/DDBJ databases">
        <title>WGS assembly of Setaria viridis.</title>
        <authorList>
            <person name="Huang P."/>
            <person name="Jenkins J."/>
            <person name="Grimwood J."/>
            <person name="Barry K."/>
            <person name="Healey A."/>
            <person name="Mamidi S."/>
            <person name="Sreedasyam A."/>
            <person name="Shu S."/>
            <person name="Feldman M."/>
            <person name="Wu J."/>
            <person name="Yu Y."/>
            <person name="Chen C."/>
            <person name="Johnson J."/>
            <person name="Rokhsar D."/>
            <person name="Baxter I."/>
            <person name="Schmutz J."/>
            <person name="Brutnell T."/>
            <person name="Kellogg E."/>
        </authorList>
    </citation>
    <scope>NUCLEOTIDE SEQUENCE [LARGE SCALE GENOMIC DNA]</scope>
</reference>
<name>A0A4U6UH55_SETVI</name>
<dbReference type="EMBL" id="CM016556">
    <property type="protein sequence ID" value="TKW14024.1"/>
    <property type="molecule type" value="Genomic_DNA"/>
</dbReference>
<organism evidence="6 7">
    <name type="scientific">Setaria viridis</name>
    <name type="common">Green bristlegrass</name>
    <name type="synonym">Setaria italica subsp. viridis</name>
    <dbReference type="NCBI Taxonomy" id="4556"/>
    <lineage>
        <taxon>Eukaryota</taxon>
        <taxon>Viridiplantae</taxon>
        <taxon>Streptophyta</taxon>
        <taxon>Embryophyta</taxon>
        <taxon>Tracheophyta</taxon>
        <taxon>Spermatophyta</taxon>
        <taxon>Magnoliopsida</taxon>
        <taxon>Liliopsida</taxon>
        <taxon>Poales</taxon>
        <taxon>Poaceae</taxon>
        <taxon>PACMAD clade</taxon>
        <taxon>Panicoideae</taxon>
        <taxon>Panicodae</taxon>
        <taxon>Paniceae</taxon>
        <taxon>Cenchrinae</taxon>
        <taxon>Setaria</taxon>
    </lineage>
</organism>
<keyword evidence="7" id="KW-1185">Reference proteome</keyword>
<keyword evidence="4" id="KW-0480">Metal-thiolate cluster</keyword>
<dbReference type="PANTHER" id="PTHR33357:SF3">
    <property type="entry name" value="METALLOTHIONEIN-LIKE PROTEIN 3"/>
    <property type="match status" value="1"/>
</dbReference>
<comment type="function">
    <text evidence="1">Metallothioneins have a high content of cysteine residues that bind various heavy metals.</text>
</comment>
<evidence type="ECO:0000256" key="5">
    <source>
        <dbReference type="SAM" id="MobiDB-lite"/>
    </source>
</evidence>
<accession>A0A4U6UH55</accession>
<evidence type="ECO:0008006" key="8">
    <source>
        <dbReference type="Google" id="ProtNLM"/>
    </source>
</evidence>
<proteinExistence type="inferred from homology"/>
<dbReference type="GO" id="GO:0005507">
    <property type="term" value="F:copper ion binding"/>
    <property type="evidence" value="ECO:0007669"/>
    <property type="project" value="InterPro"/>
</dbReference>
<evidence type="ECO:0000256" key="4">
    <source>
        <dbReference type="ARBA" id="ARBA00022851"/>
    </source>
</evidence>
<dbReference type="Proteomes" id="UP000298652">
    <property type="component" value="Chromosome 5"/>
</dbReference>
<feature type="region of interest" description="Disordered" evidence="5">
    <location>
        <begin position="1"/>
        <end position="21"/>
    </location>
</feature>
<evidence type="ECO:0000256" key="1">
    <source>
        <dbReference type="ARBA" id="ARBA00002568"/>
    </source>
</evidence>
<evidence type="ECO:0000313" key="6">
    <source>
        <dbReference type="EMBL" id="TKW14024.1"/>
    </source>
</evidence>
<evidence type="ECO:0000256" key="2">
    <source>
        <dbReference type="ARBA" id="ARBA00005802"/>
    </source>
</evidence>